<name>A0A3P6RN37_CYLGO</name>
<dbReference type="OrthoDB" id="5908372at2759"/>
<organism evidence="1 2">
    <name type="scientific">Cylicostephanus goldi</name>
    <name type="common">Nematode worm</name>
    <dbReference type="NCBI Taxonomy" id="71465"/>
    <lineage>
        <taxon>Eukaryota</taxon>
        <taxon>Metazoa</taxon>
        <taxon>Ecdysozoa</taxon>
        <taxon>Nematoda</taxon>
        <taxon>Chromadorea</taxon>
        <taxon>Rhabditida</taxon>
        <taxon>Rhabditina</taxon>
        <taxon>Rhabditomorpha</taxon>
        <taxon>Strongyloidea</taxon>
        <taxon>Strongylidae</taxon>
        <taxon>Cylicostephanus</taxon>
    </lineage>
</organism>
<reference evidence="1 2" key="1">
    <citation type="submission" date="2018-11" db="EMBL/GenBank/DDBJ databases">
        <authorList>
            <consortium name="Pathogen Informatics"/>
        </authorList>
    </citation>
    <scope>NUCLEOTIDE SEQUENCE [LARGE SCALE GENOMIC DNA]</scope>
</reference>
<accession>A0A3P6RN37</accession>
<protein>
    <submittedName>
        <fullName evidence="1">Uncharacterized protein</fullName>
    </submittedName>
</protein>
<dbReference type="AlphaFoldDB" id="A0A3P6RN37"/>
<dbReference type="EMBL" id="UYRV01008299">
    <property type="protein sequence ID" value="VDK55415.1"/>
    <property type="molecule type" value="Genomic_DNA"/>
</dbReference>
<evidence type="ECO:0000313" key="2">
    <source>
        <dbReference type="Proteomes" id="UP000271889"/>
    </source>
</evidence>
<sequence>MDRQTDRDVPFICLEHKNAKNKEDGFVCTSNYALEKLPYIQGADFTGHVDDRGIAVKVSLDYTQSDIEAVYQAIASGFT</sequence>
<keyword evidence="2" id="KW-1185">Reference proteome</keyword>
<gene>
    <name evidence="1" type="ORF">CGOC_LOCUS3313</name>
</gene>
<dbReference type="Proteomes" id="UP000271889">
    <property type="component" value="Unassembled WGS sequence"/>
</dbReference>
<proteinExistence type="predicted"/>
<evidence type="ECO:0000313" key="1">
    <source>
        <dbReference type="EMBL" id="VDK55415.1"/>
    </source>
</evidence>